<dbReference type="InterPro" id="IPR018636">
    <property type="entry name" value="DUF2058"/>
</dbReference>
<evidence type="ECO:0000313" key="2">
    <source>
        <dbReference type="EMBL" id="AUM14457.1"/>
    </source>
</evidence>
<keyword evidence="3" id="KW-1185">Reference proteome</keyword>
<dbReference type="OrthoDB" id="5294470at2"/>
<evidence type="ECO:0000256" key="1">
    <source>
        <dbReference type="SAM" id="Coils"/>
    </source>
</evidence>
<organism evidence="2 3">
    <name type="scientific">Ketobacter alkanivorans</name>
    <dbReference type="NCBI Taxonomy" id="1917421"/>
    <lineage>
        <taxon>Bacteria</taxon>
        <taxon>Pseudomonadati</taxon>
        <taxon>Pseudomonadota</taxon>
        <taxon>Gammaproteobacteria</taxon>
        <taxon>Pseudomonadales</taxon>
        <taxon>Ketobacteraceae</taxon>
        <taxon>Ketobacter</taxon>
    </lineage>
</organism>
<reference evidence="3" key="1">
    <citation type="submission" date="2017-08" db="EMBL/GenBank/DDBJ databases">
        <title>Direct submision.</title>
        <authorList>
            <person name="Kim S.-J."/>
            <person name="Rhee S.-K."/>
        </authorList>
    </citation>
    <scope>NUCLEOTIDE SEQUENCE [LARGE SCALE GENOMIC DNA]</scope>
    <source>
        <strain evidence="3">GI5</strain>
    </source>
</reference>
<feature type="coiled-coil region" evidence="1">
    <location>
        <begin position="41"/>
        <end position="68"/>
    </location>
</feature>
<gene>
    <name evidence="2" type="ORF">Kalk_19380</name>
</gene>
<proteinExistence type="predicted"/>
<dbReference type="RefSeq" id="WP_101895831.1">
    <property type="nucleotide sequence ID" value="NZ_CP022684.1"/>
</dbReference>
<keyword evidence="1" id="KW-0175">Coiled coil</keyword>
<evidence type="ECO:0000313" key="3">
    <source>
        <dbReference type="Proteomes" id="UP000235116"/>
    </source>
</evidence>
<sequence>MASLQDQLLKAGMVDAKKAKKVQKEKSKQNKLARKGQAEIVDEAKEAARQAQLEKAEKDREINRQNQLLAERKAIAAQIKQLIETHRLDRAGSDIGYQFVDGKNIKKIYVTAAQQKQLELGQIAIVALNGDYELVATAIAEKIRQRDDTTVVVLNSRTQTTDTQEDDPYADYVIPDDLMW</sequence>
<dbReference type="AlphaFoldDB" id="A0A2K9LQC6"/>
<protein>
    <submittedName>
        <fullName evidence="2">Nucleoprotein/polynucleotide-associated enzyme</fullName>
    </submittedName>
</protein>
<dbReference type="Proteomes" id="UP000235116">
    <property type="component" value="Chromosome"/>
</dbReference>
<dbReference type="EMBL" id="CP022684">
    <property type="protein sequence ID" value="AUM14457.1"/>
    <property type="molecule type" value="Genomic_DNA"/>
</dbReference>
<dbReference type="KEGG" id="kak:Kalk_19380"/>
<dbReference type="Pfam" id="PF09831">
    <property type="entry name" value="DUF2058"/>
    <property type="match status" value="1"/>
</dbReference>
<accession>A0A2K9LQC6</accession>
<name>A0A2K9LQC6_9GAMM</name>